<evidence type="ECO:0000313" key="2">
    <source>
        <dbReference type="Proteomes" id="UP001596157"/>
    </source>
</evidence>
<keyword evidence="2" id="KW-1185">Reference proteome</keyword>
<protein>
    <submittedName>
        <fullName evidence="1">SCO2524 family protein</fullName>
    </submittedName>
</protein>
<proteinExistence type="predicted"/>
<accession>A0ABW0ETN6</accession>
<reference evidence="2" key="1">
    <citation type="journal article" date="2019" name="Int. J. Syst. Evol. Microbiol.">
        <title>The Global Catalogue of Microorganisms (GCM) 10K type strain sequencing project: providing services to taxonomists for standard genome sequencing and annotation.</title>
        <authorList>
            <consortium name="The Broad Institute Genomics Platform"/>
            <consortium name="The Broad Institute Genome Sequencing Center for Infectious Disease"/>
            <person name="Wu L."/>
            <person name="Ma J."/>
        </authorList>
    </citation>
    <scope>NUCLEOTIDE SEQUENCE [LARGE SCALE GENOMIC DNA]</scope>
    <source>
        <strain evidence="2">CCUG 59778</strain>
    </source>
</reference>
<dbReference type="EMBL" id="JBHSKF010000012">
    <property type="protein sequence ID" value="MFC5289753.1"/>
    <property type="molecule type" value="Genomic_DNA"/>
</dbReference>
<sequence>MRIQPRRQILDIWRSVIRSSYRDGNWTWRGRDESNSVSDAEQLFCLLYPATEVPALLLDNPDMIKDDVADALYRFGDPSTIPYRLIEVIEDYVSRNTVHGEPHFGGRGYLSTEEGEPTEQQLSLGLVESYSISVTLCLAALGFLREYKPPTRRAALVARIADLEGALSRRLTAALVGLLRSFVVNTVGTGRDDEPVRAAMLAMVNQDNEPDQVVIARLRERLQRVRARLVEGVRIGVSTDGDLEEESRLFEIGWGWGIVTTAPPVKLDLGQCAFEEEPSICTAEGVADPRPYLYSTVIALDGINDLRSQRTLELNLLDDEQRRLAEALRIRFDLTQRYWSSIARFGDTWPLEDIPWRTSDGDESDYYTLLVSAVLIQDMETREANDDDLDRAVDVLESLAQRGRITRRVVVDDPSVALHVPGVRMRLGGSDKRGETEIGPQLYWHARDFAPLLMKRCLQAAALSGNRGARDRLLALAKSTMRHLVGRRIENGAAAGLWDNPREAMRLDLPVAGQDEPSWHLTERVVEALVTATRTFEGEPVRHAAMRSRAEEVLHEAEHLLNKLLLETATDDASARSVRLTEIETKLNRAADVITERPGTANALALEALRGLDELVVARDNASRGV</sequence>
<dbReference type="Proteomes" id="UP001596157">
    <property type="component" value="Unassembled WGS sequence"/>
</dbReference>
<comment type="caution">
    <text evidence="1">The sequence shown here is derived from an EMBL/GenBank/DDBJ whole genome shotgun (WGS) entry which is preliminary data.</text>
</comment>
<dbReference type="InterPro" id="IPR049777">
    <property type="entry name" value="SCO2524-like"/>
</dbReference>
<dbReference type="NCBIfam" id="NF040567">
    <property type="entry name" value="SCO2524_fam"/>
    <property type="match status" value="1"/>
</dbReference>
<organism evidence="1 2">
    <name type="scientific">Actinokineospora guangxiensis</name>
    <dbReference type="NCBI Taxonomy" id="1490288"/>
    <lineage>
        <taxon>Bacteria</taxon>
        <taxon>Bacillati</taxon>
        <taxon>Actinomycetota</taxon>
        <taxon>Actinomycetes</taxon>
        <taxon>Pseudonocardiales</taxon>
        <taxon>Pseudonocardiaceae</taxon>
        <taxon>Actinokineospora</taxon>
    </lineage>
</organism>
<gene>
    <name evidence="1" type="ORF">ACFPM7_22095</name>
</gene>
<evidence type="ECO:0000313" key="1">
    <source>
        <dbReference type="EMBL" id="MFC5289753.1"/>
    </source>
</evidence>
<dbReference type="RefSeq" id="WP_378249605.1">
    <property type="nucleotide sequence ID" value="NZ_JBHSKF010000012.1"/>
</dbReference>
<name>A0ABW0ETN6_9PSEU</name>